<evidence type="ECO:0000313" key="10">
    <source>
        <dbReference type="EMBL" id="CEP07193.1"/>
    </source>
</evidence>
<evidence type="ECO:0000313" key="11">
    <source>
        <dbReference type="Proteomes" id="UP000054107"/>
    </source>
</evidence>
<evidence type="ECO:0000256" key="5">
    <source>
        <dbReference type="ARBA" id="ARBA00022786"/>
    </source>
</evidence>
<dbReference type="OrthoDB" id="420187at2759"/>
<dbReference type="PROSITE" id="PS50235">
    <property type="entry name" value="USP_3"/>
    <property type="match status" value="1"/>
</dbReference>
<keyword evidence="11" id="KW-1185">Reference proteome</keyword>
<dbReference type="AlphaFoldDB" id="A0A0B7MVQ2"/>
<dbReference type="Pfam" id="PF00443">
    <property type="entry name" value="UCH"/>
    <property type="match status" value="1"/>
</dbReference>
<feature type="compositionally biased region" description="Polar residues" evidence="8">
    <location>
        <begin position="542"/>
        <end position="552"/>
    </location>
</feature>
<proteinExistence type="inferred from homology"/>
<name>A0A0B7MVQ2_9FUNG</name>
<dbReference type="GO" id="GO:0005829">
    <property type="term" value="C:cytosol"/>
    <property type="evidence" value="ECO:0007669"/>
    <property type="project" value="TreeGrafter"/>
</dbReference>
<comment type="catalytic activity">
    <reaction evidence="1">
        <text>Thiol-dependent hydrolysis of ester, thioester, amide, peptide and isopeptide bonds formed by the C-terminal Gly of ubiquitin (a 76-residue protein attached to proteins as an intracellular targeting signal).</text>
        <dbReference type="EC" id="3.4.19.12"/>
    </reaction>
</comment>
<dbReference type="InterPro" id="IPR028889">
    <property type="entry name" value="USP"/>
</dbReference>
<dbReference type="STRING" id="35722.A0A0B7MVQ2"/>
<reference evidence="10 11" key="1">
    <citation type="submission" date="2014-09" db="EMBL/GenBank/DDBJ databases">
        <authorList>
            <person name="Ellenberger Sabrina"/>
        </authorList>
    </citation>
    <scope>NUCLEOTIDE SEQUENCE [LARGE SCALE GENOMIC DNA]</scope>
    <source>
        <strain evidence="10 11">CBS 412.66</strain>
    </source>
</reference>
<sequence>MMSSKNQQAEKIVRGGKSDTIVQKNTLSNLLNRSIKFRKSRYVDQKLELFKKKFAPVNGVSGVVHATSAYDGISKGGDNVADKVDANGFTQPSHVLFARDKLNSGWDDIHPVGSGLKDLGQLSSLNAVLQTLTYTPALANYMMNKTHSANCTVQDYCFVCAVEEHIRTALKGSPYPLQPRVFVGKLKSELGEMPHGSSNKDAFAVWNYFMEQMQSFLLSEKRSKDKLVQETTALYQIFGGYIQNRLECPSCNKVENTYNSFVDLSLDLTQCSTVERCLTKHFRQQASAFKECSSCQHAGNQSGTQSIYRSPMALALRLERFGTDADKTKTNKFVKFEESMDIKRVVTENETVNTKYHLYAAIVHTGHTINDGHYVAYVKSSNGIWYCMDNDNVKVASVKRLLEEKPYMLLYNTPPAAVERLRKPTSRTSLDKEKEKEKEEEEEEKVAIPSGTIGEDEDIEESDDGIAMPHIEDQDEEKELELVRLKQAVEQASKKDKVENTAAIVVDHNENMKTKREKLEALIEKESTQSKSAEAKGVLLSKTPNSQFQDDVSTWDEDADAKAAKRDQVLKQIKPKRKRVDTYDLDYDRGKLKKVKKKQEDKFNKPNLFQITADMEQSKKSKKHRK</sequence>
<comment type="similarity">
    <text evidence="2">Belongs to the peptidase C19 family.</text>
</comment>
<dbReference type="GO" id="GO:0006508">
    <property type="term" value="P:proteolysis"/>
    <property type="evidence" value="ECO:0007669"/>
    <property type="project" value="UniProtKB-KW"/>
</dbReference>
<evidence type="ECO:0000256" key="4">
    <source>
        <dbReference type="ARBA" id="ARBA00022670"/>
    </source>
</evidence>
<keyword evidence="6" id="KW-0378">Hydrolase</keyword>
<feature type="region of interest" description="Disordered" evidence="8">
    <location>
        <begin position="524"/>
        <end position="554"/>
    </location>
</feature>
<evidence type="ECO:0000256" key="8">
    <source>
        <dbReference type="SAM" id="MobiDB-lite"/>
    </source>
</evidence>
<evidence type="ECO:0000256" key="2">
    <source>
        <dbReference type="ARBA" id="ARBA00009085"/>
    </source>
</evidence>
<keyword evidence="7" id="KW-0788">Thiol protease</keyword>
<dbReference type="InterPro" id="IPR001394">
    <property type="entry name" value="Peptidase_C19_UCH"/>
</dbReference>
<dbReference type="GO" id="GO:0005634">
    <property type="term" value="C:nucleus"/>
    <property type="evidence" value="ECO:0007669"/>
    <property type="project" value="TreeGrafter"/>
</dbReference>
<dbReference type="EC" id="3.4.19.12" evidence="3"/>
<keyword evidence="5" id="KW-0833">Ubl conjugation pathway</keyword>
<organism evidence="10 11">
    <name type="scientific">Parasitella parasitica</name>
    <dbReference type="NCBI Taxonomy" id="35722"/>
    <lineage>
        <taxon>Eukaryota</taxon>
        <taxon>Fungi</taxon>
        <taxon>Fungi incertae sedis</taxon>
        <taxon>Mucoromycota</taxon>
        <taxon>Mucoromycotina</taxon>
        <taxon>Mucoromycetes</taxon>
        <taxon>Mucorales</taxon>
        <taxon>Mucorineae</taxon>
        <taxon>Mucoraceae</taxon>
        <taxon>Parasitella</taxon>
    </lineage>
</organism>
<dbReference type="InterPro" id="IPR050164">
    <property type="entry name" value="Peptidase_C19"/>
</dbReference>
<keyword evidence="4" id="KW-0645">Protease</keyword>
<dbReference type="SUPFAM" id="SSF54001">
    <property type="entry name" value="Cysteine proteinases"/>
    <property type="match status" value="1"/>
</dbReference>
<feature type="region of interest" description="Disordered" evidence="8">
    <location>
        <begin position="594"/>
        <end position="626"/>
    </location>
</feature>
<feature type="domain" description="USP" evidence="9">
    <location>
        <begin position="114"/>
        <end position="414"/>
    </location>
</feature>
<evidence type="ECO:0000259" key="9">
    <source>
        <dbReference type="PROSITE" id="PS50235"/>
    </source>
</evidence>
<dbReference type="InterPro" id="IPR038765">
    <property type="entry name" value="Papain-like_cys_pep_sf"/>
</dbReference>
<dbReference type="Proteomes" id="UP000054107">
    <property type="component" value="Unassembled WGS sequence"/>
</dbReference>
<evidence type="ECO:0000256" key="6">
    <source>
        <dbReference type="ARBA" id="ARBA00022801"/>
    </source>
</evidence>
<evidence type="ECO:0000256" key="3">
    <source>
        <dbReference type="ARBA" id="ARBA00012759"/>
    </source>
</evidence>
<dbReference type="GO" id="GO:0016579">
    <property type="term" value="P:protein deubiquitination"/>
    <property type="evidence" value="ECO:0007669"/>
    <property type="project" value="InterPro"/>
</dbReference>
<dbReference type="PANTHER" id="PTHR24006:SF758">
    <property type="entry name" value="UBIQUITIN CARBOXYL-TERMINAL HYDROLASE 36"/>
    <property type="match status" value="1"/>
</dbReference>
<dbReference type="EMBL" id="LN719137">
    <property type="protein sequence ID" value="CEP07193.1"/>
    <property type="molecule type" value="Genomic_DNA"/>
</dbReference>
<dbReference type="GO" id="GO:0004843">
    <property type="term" value="F:cysteine-type deubiquitinase activity"/>
    <property type="evidence" value="ECO:0007669"/>
    <property type="project" value="UniProtKB-EC"/>
</dbReference>
<protein>
    <recommendedName>
        <fullName evidence="3">ubiquitinyl hydrolase 1</fullName>
        <ecNumber evidence="3">3.4.19.12</ecNumber>
    </recommendedName>
</protein>
<feature type="region of interest" description="Disordered" evidence="8">
    <location>
        <begin position="420"/>
        <end position="448"/>
    </location>
</feature>
<gene>
    <name evidence="10" type="primary">PARPA_00472.1 scaffold 888</name>
</gene>
<evidence type="ECO:0000256" key="7">
    <source>
        <dbReference type="ARBA" id="ARBA00022807"/>
    </source>
</evidence>
<dbReference type="PANTHER" id="PTHR24006">
    <property type="entry name" value="UBIQUITIN CARBOXYL-TERMINAL HYDROLASE"/>
    <property type="match status" value="1"/>
</dbReference>
<dbReference type="Gene3D" id="3.90.70.10">
    <property type="entry name" value="Cysteine proteinases"/>
    <property type="match status" value="1"/>
</dbReference>
<evidence type="ECO:0000256" key="1">
    <source>
        <dbReference type="ARBA" id="ARBA00000707"/>
    </source>
</evidence>
<accession>A0A0B7MVQ2</accession>